<dbReference type="Pfam" id="PF08378">
    <property type="entry name" value="NERD"/>
    <property type="match status" value="1"/>
</dbReference>
<dbReference type="RefSeq" id="WP_344775779.1">
    <property type="nucleotide sequence ID" value="NZ_BAABBX010000014.1"/>
</dbReference>
<name>A0ABP8AS68_9MICO</name>
<proteinExistence type="predicted"/>
<dbReference type="InterPro" id="IPR011528">
    <property type="entry name" value="NERD"/>
</dbReference>
<evidence type="ECO:0000313" key="4">
    <source>
        <dbReference type="Proteomes" id="UP001500213"/>
    </source>
</evidence>
<keyword evidence="1" id="KW-1133">Transmembrane helix</keyword>
<dbReference type="PROSITE" id="PS51257">
    <property type="entry name" value="PROKAR_LIPOPROTEIN"/>
    <property type="match status" value="1"/>
</dbReference>
<keyword evidence="1" id="KW-0472">Membrane</keyword>
<feature type="domain" description="NERD" evidence="2">
    <location>
        <begin position="65"/>
        <end position="114"/>
    </location>
</feature>
<accession>A0ABP8AS68</accession>
<keyword evidence="1" id="KW-0812">Transmembrane</keyword>
<comment type="caution">
    <text evidence="3">The sequence shown here is derived from an EMBL/GenBank/DDBJ whole genome shotgun (WGS) entry which is preliminary data.</text>
</comment>
<evidence type="ECO:0000259" key="2">
    <source>
        <dbReference type="Pfam" id="PF08378"/>
    </source>
</evidence>
<organism evidence="3 4">
    <name type="scientific">Gryllotalpicola kribbensis</name>
    <dbReference type="NCBI Taxonomy" id="993084"/>
    <lineage>
        <taxon>Bacteria</taxon>
        <taxon>Bacillati</taxon>
        <taxon>Actinomycetota</taxon>
        <taxon>Actinomycetes</taxon>
        <taxon>Micrococcales</taxon>
        <taxon>Microbacteriaceae</taxon>
        <taxon>Gryllotalpicola</taxon>
    </lineage>
</organism>
<reference evidence="4" key="1">
    <citation type="journal article" date="2019" name="Int. J. Syst. Evol. Microbiol.">
        <title>The Global Catalogue of Microorganisms (GCM) 10K type strain sequencing project: providing services to taxonomists for standard genome sequencing and annotation.</title>
        <authorList>
            <consortium name="The Broad Institute Genomics Platform"/>
            <consortium name="The Broad Institute Genome Sequencing Center for Infectious Disease"/>
            <person name="Wu L."/>
            <person name="Ma J."/>
        </authorList>
    </citation>
    <scope>NUCLEOTIDE SEQUENCE [LARGE SCALE GENOMIC DNA]</scope>
    <source>
        <strain evidence="4">JCM 17593</strain>
    </source>
</reference>
<evidence type="ECO:0000313" key="3">
    <source>
        <dbReference type="EMBL" id="GAA4189209.1"/>
    </source>
</evidence>
<protein>
    <recommendedName>
        <fullName evidence="2">NERD domain-containing protein</fullName>
    </recommendedName>
</protein>
<feature type="transmembrane region" description="Helical" evidence="1">
    <location>
        <begin position="244"/>
        <end position="266"/>
    </location>
</feature>
<sequence length="268" mass="27629">MTDLRGAKSATAAAATLRAHPAAASAIASCLNAQAESRPRSTFGKAFGVSPLSEASRGPYVAALGALHVADELAKLGPDWEILHGVPAGERGGVIDHLAIGPAGVFALDVLHQQADTVTVRGDLLAINGVPRPHLALARDLATDAAVNLTRVTGLNVPVRGLIVYVAPQSVSVRDEPDDVGVTSDRTLCKWLATREHVLDAATVAAIADAAAEPSTWRGAAPHRTPGFDGTAFDALRVEVQRAWLARGFWGTALIAAAAIAAVQLFGA</sequence>
<evidence type="ECO:0000256" key="1">
    <source>
        <dbReference type="SAM" id="Phobius"/>
    </source>
</evidence>
<gene>
    <name evidence="3" type="ORF">GCM10022288_16640</name>
</gene>
<keyword evidence="4" id="KW-1185">Reference proteome</keyword>
<dbReference type="Proteomes" id="UP001500213">
    <property type="component" value="Unassembled WGS sequence"/>
</dbReference>
<dbReference type="EMBL" id="BAABBX010000014">
    <property type="protein sequence ID" value="GAA4189209.1"/>
    <property type="molecule type" value="Genomic_DNA"/>
</dbReference>